<keyword evidence="2" id="KW-0472">Membrane</keyword>
<name>A0A058Z6S3_FONAL</name>
<feature type="transmembrane region" description="Helical" evidence="2">
    <location>
        <begin position="383"/>
        <end position="405"/>
    </location>
</feature>
<dbReference type="GeneID" id="20528023"/>
<sequence length="548" mass="58291">MTKDPSSATANEAPMSPSPRLAKDPLFAQLADSPLPAGKHSSGSGLAGSGGSTTPANASSQDTLSTAAGSMSLTGGGGGGTGGGGGGGGGGTGPAHHTVLPPSSLYQHSHKCAQCGCHLSSAADGSGSAAALAASPTNGVASLSGGGGGGGGGTGAGPGPGPGTSVRDADTQTRRNQESASVSHHFAFHDPHPPEWPEYGSFLYYLLYPFTTILDSITRFVNYIRSMHRLRKLRSHPPPNVKGYQIDLTFEQSRNGSKVDASSWLLIVINALLQVSTIGVVLVSAVFVALEIRSDKGSAGSGPDVGGDGSVSAVPYLVSMLLMYFLHAATASIGYICVLRRVVLYAFVHWILLLFFFLVNVSLLTVVYSIFIQHYRHSASLSYSIILFLATLSAMIHLLATLQFYRFWKNLRDSTLRETAIIVKPDTEHLIRVPDHHHAHPSHSRYHPHLDFEHPASHLHQQPLEGDYFHRHSDDQERFLFQDNFSHAQLASVHHARPVEPADDQRSPSGLAGLMSDARKLITGQLRGGRSEHQHSSSHASTEAYEMQ</sequence>
<feature type="compositionally biased region" description="Polar residues" evidence="1">
    <location>
        <begin position="53"/>
        <end position="73"/>
    </location>
</feature>
<feature type="compositionally biased region" description="Basic and acidic residues" evidence="1">
    <location>
        <begin position="167"/>
        <end position="177"/>
    </location>
</feature>
<reference evidence="3" key="1">
    <citation type="submission" date="2013-04" db="EMBL/GenBank/DDBJ databases">
        <title>The Genome Sequence of Fonticula alba ATCC 38817.</title>
        <authorList>
            <consortium name="The Broad Institute Genomics Platform"/>
            <person name="Russ C."/>
            <person name="Cuomo C."/>
            <person name="Burger G."/>
            <person name="Gray M.W."/>
            <person name="Holland P.W.H."/>
            <person name="King N."/>
            <person name="Lang F.B.F."/>
            <person name="Roger A.J."/>
            <person name="Ruiz-Trillo I."/>
            <person name="Brown M."/>
            <person name="Walker B."/>
            <person name="Young S."/>
            <person name="Zeng Q."/>
            <person name="Gargeya S."/>
            <person name="Fitzgerald M."/>
            <person name="Haas B."/>
            <person name="Abouelleil A."/>
            <person name="Allen A.W."/>
            <person name="Alvarado L."/>
            <person name="Arachchi H.M."/>
            <person name="Berlin A.M."/>
            <person name="Chapman S.B."/>
            <person name="Gainer-Dewar J."/>
            <person name="Goldberg J."/>
            <person name="Griggs A."/>
            <person name="Gujja S."/>
            <person name="Hansen M."/>
            <person name="Howarth C."/>
            <person name="Imamovic A."/>
            <person name="Ireland A."/>
            <person name="Larimer J."/>
            <person name="McCowan C."/>
            <person name="Murphy C."/>
            <person name="Pearson M."/>
            <person name="Poon T.W."/>
            <person name="Priest M."/>
            <person name="Roberts A."/>
            <person name="Saif S."/>
            <person name="Shea T."/>
            <person name="Sisk P."/>
            <person name="Sykes S."/>
            <person name="Wortman J."/>
            <person name="Nusbaum C."/>
            <person name="Birren B."/>
        </authorList>
    </citation>
    <scope>NUCLEOTIDE SEQUENCE [LARGE SCALE GENOMIC DNA]</scope>
    <source>
        <strain evidence="3">ATCC 38817</strain>
    </source>
</reference>
<feature type="compositionally biased region" description="Gly residues" evidence="1">
    <location>
        <begin position="74"/>
        <end position="93"/>
    </location>
</feature>
<evidence type="ECO:0000256" key="2">
    <source>
        <dbReference type="SAM" id="Phobius"/>
    </source>
</evidence>
<dbReference type="EMBL" id="KB932205">
    <property type="protein sequence ID" value="KCV69826.1"/>
    <property type="molecule type" value="Genomic_DNA"/>
</dbReference>
<gene>
    <name evidence="3" type="ORF">H696_03298</name>
</gene>
<feature type="transmembrane region" description="Helical" evidence="2">
    <location>
        <begin position="316"/>
        <end position="338"/>
    </location>
</feature>
<organism evidence="3">
    <name type="scientific">Fonticula alba</name>
    <name type="common">Slime mold</name>
    <dbReference type="NCBI Taxonomy" id="691883"/>
    <lineage>
        <taxon>Eukaryota</taxon>
        <taxon>Rotosphaerida</taxon>
        <taxon>Fonticulaceae</taxon>
        <taxon>Fonticula</taxon>
    </lineage>
</organism>
<feature type="transmembrane region" description="Helical" evidence="2">
    <location>
        <begin position="350"/>
        <end position="371"/>
    </location>
</feature>
<keyword evidence="4" id="KW-1185">Reference proteome</keyword>
<feature type="region of interest" description="Disordered" evidence="1">
    <location>
        <begin position="1"/>
        <end position="102"/>
    </location>
</feature>
<keyword evidence="2" id="KW-0812">Transmembrane</keyword>
<feature type="transmembrane region" description="Helical" evidence="2">
    <location>
        <begin position="264"/>
        <end position="290"/>
    </location>
</feature>
<evidence type="ECO:0000256" key="1">
    <source>
        <dbReference type="SAM" id="MobiDB-lite"/>
    </source>
</evidence>
<dbReference type="AlphaFoldDB" id="A0A058Z6S3"/>
<feature type="compositionally biased region" description="Gly residues" evidence="1">
    <location>
        <begin position="144"/>
        <end position="158"/>
    </location>
</feature>
<feature type="compositionally biased region" description="Polar residues" evidence="1">
    <location>
        <begin position="1"/>
        <end position="10"/>
    </location>
</feature>
<evidence type="ECO:0000313" key="4">
    <source>
        <dbReference type="Proteomes" id="UP000030693"/>
    </source>
</evidence>
<proteinExistence type="predicted"/>
<feature type="region of interest" description="Disordered" evidence="1">
    <location>
        <begin position="143"/>
        <end position="182"/>
    </location>
</feature>
<keyword evidence="2" id="KW-1133">Transmembrane helix</keyword>
<protein>
    <submittedName>
        <fullName evidence="3">Uncharacterized protein</fullName>
    </submittedName>
</protein>
<evidence type="ECO:0000313" key="3">
    <source>
        <dbReference type="EMBL" id="KCV69826.1"/>
    </source>
</evidence>
<accession>A0A058Z6S3</accession>
<dbReference type="Proteomes" id="UP000030693">
    <property type="component" value="Unassembled WGS sequence"/>
</dbReference>
<feature type="transmembrane region" description="Helical" evidence="2">
    <location>
        <begin position="202"/>
        <end position="224"/>
    </location>
</feature>
<dbReference type="RefSeq" id="XP_009495432.1">
    <property type="nucleotide sequence ID" value="XM_009497157.1"/>
</dbReference>
<feature type="region of interest" description="Disordered" evidence="1">
    <location>
        <begin position="526"/>
        <end position="548"/>
    </location>
</feature>